<sequence length="182" mass="20992">MTGYYLYEGMQMEFNGEKVAICGDAEAVNPREKIGNLGRIVCFDKKHTLGDEHSFETEADFKNEINDKNAVLLPIYLHEGRTLEISVVQYTELARHIGYIYVSRGMIRTRYQVNRVSKVLKQEIVQELMKEVKQYDYYLKGQVYGYQVFNPSGEIIESRFGFYGPNPISNGLTNFLPGFFAK</sequence>
<dbReference type="EMBL" id="LOMO01000001">
    <property type="protein sequence ID" value="KXY51096.1"/>
    <property type="molecule type" value="Genomic_DNA"/>
</dbReference>
<protein>
    <submittedName>
        <fullName evidence="1">Uncharacterized protein</fullName>
    </submittedName>
</protein>
<gene>
    <name evidence="1" type="ORF">AT268_31840</name>
</gene>
<dbReference type="AlphaFoldDB" id="A0A9X0SPX9"/>
<proteinExistence type="predicted"/>
<dbReference type="RefSeq" id="WP_061662435.1">
    <property type="nucleotide sequence ID" value="NZ_LOMO01000001.1"/>
</dbReference>
<evidence type="ECO:0000313" key="2">
    <source>
        <dbReference type="Proteomes" id="UP000075476"/>
    </source>
</evidence>
<name>A0A9X0SPX9_BACCE</name>
<comment type="caution">
    <text evidence="1">The sequence shown here is derived from an EMBL/GenBank/DDBJ whole genome shotgun (WGS) entry which is preliminary data.</text>
</comment>
<dbReference type="Proteomes" id="UP000075476">
    <property type="component" value="Unassembled WGS sequence"/>
</dbReference>
<reference evidence="1 2" key="1">
    <citation type="submission" date="2015-12" db="EMBL/GenBank/DDBJ databases">
        <title>Bacillus cereus Group isolate.</title>
        <authorList>
            <person name="Kovac J."/>
        </authorList>
    </citation>
    <scope>NUCLEOTIDE SEQUENCE [LARGE SCALE GENOMIC DNA]</scope>
    <source>
        <strain evidence="1 2">FSL K6-0073</strain>
    </source>
</reference>
<organism evidence="1 2">
    <name type="scientific">Bacillus cereus</name>
    <dbReference type="NCBI Taxonomy" id="1396"/>
    <lineage>
        <taxon>Bacteria</taxon>
        <taxon>Bacillati</taxon>
        <taxon>Bacillota</taxon>
        <taxon>Bacilli</taxon>
        <taxon>Bacillales</taxon>
        <taxon>Bacillaceae</taxon>
        <taxon>Bacillus</taxon>
        <taxon>Bacillus cereus group</taxon>
    </lineage>
</organism>
<evidence type="ECO:0000313" key="1">
    <source>
        <dbReference type="EMBL" id="KXY51096.1"/>
    </source>
</evidence>
<accession>A0A9X0SPX9</accession>